<organism evidence="2 3">
    <name type="scientific">Enterococcus casseliflavus</name>
    <name type="common">Enterococcus flavescens</name>
    <dbReference type="NCBI Taxonomy" id="37734"/>
    <lineage>
        <taxon>Bacteria</taxon>
        <taxon>Bacillati</taxon>
        <taxon>Bacillota</taxon>
        <taxon>Bacilli</taxon>
        <taxon>Lactobacillales</taxon>
        <taxon>Enterococcaceae</taxon>
        <taxon>Enterococcus</taxon>
    </lineage>
</organism>
<feature type="transmembrane region" description="Helical" evidence="1">
    <location>
        <begin position="383"/>
        <end position="402"/>
    </location>
</feature>
<name>A0ABD6Z519_ENTCA</name>
<proteinExistence type="predicted"/>
<protein>
    <submittedName>
        <fullName evidence="2">Uncharacterized protein</fullName>
    </submittedName>
</protein>
<dbReference type="EMBL" id="CP046123">
    <property type="protein sequence ID" value="QGN29948.1"/>
    <property type="molecule type" value="Genomic_DNA"/>
</dbReference>
<keyword evidence="1" id="KW-0472">Membrane</keyword>
<feature type="transmembrane region" description="Helical" evidence="1">
    <location>
        <begin position="354"/>
        <end position="371"/>
    </location>
</feature>
<dbReference type="Proteomes" id="UP000422837">
    <property type="component" value="Chromosome"/>
</dbReference>
<reference evidence="2 3" key="1">
    <citation type="submission" date="2019-11" db="EMBL/GenBank/DDBJ databases">
        <title>Detection and genome characteristic of a blood enterococcus casselifavus isolate from Zhengzhou,china.</title>
        <authorList>
            <person name="Wen P."/>
        </authorList>
    </citation>
    <scope>NUCLEOTIDE SEQUENCE [LARGE SCALE GENOMIC DNA]</scope>
    <source>
        <strain evidence="2 3">EC291</strain>
    </source>
</reference>
<feature type="transmembrane region" description="Helical" evidence="1">
    <location>
        <begin position="449"/>
        <end position="468"/>
    </location>
</feature>
<gene>
    <name evidence="2" type="ORF">GFU50_10680</name>
</gene>
<evidence type="ECO:0000313" key="2">
    <source>
        <dbReference type="EMBL" id="QGN29948.1"/>
    </source>
</evidence>
<evidence type="ECO:0000256" key="1">
    <source>
        <dbReference type="SAM" id="Phobius"/>
    </source>
</evidence>
<dbReference type="AlphaFoldDB" id="A0ABD6Z519"/>
<sequence length="486" mass="57107">MYDEANIFNSLLEKINITYTQPRINVAKSSFNRIQIDEILDASIKVDDLEIFSSLSKPFLDESDCIQLFLIETDDASKIVDYKHLNERITEIKKDYEYDEEVRLKIRKIQNLDLPLEGKPVIEYCLENNFVELIIQLTDYIDISDLQYLENKIRIVGPIKQNINSSIFSFSSENNKIDNEYINFIQTQRAYHKSISYIPSIVSMSGSITSEILRKCMINALTNIFDNRNQTSFLIIKQAVKELNINSLTGNLGSCYEFISRINMFIFSESSSYREKLRIVRNKIYDCIDEEEFNNCNYDERFWEKLLKISISEYDLYVDEKVTKFIAEKKEIIKEQFSMSKEISNQISETKKSLMNNIVSVIGIFLSKFIFEAISRNDESFSNFSYFVALMFSVYLLVMYFVSGEFKSYQTYVNRVEIMNTYYPKLYLTEDNIISDLEKKISNPEIKKLKYVNIISGCCYAFFVILFLQKIGFFDFFVLTFFTPDS</sequence>
<keyword evidence="1" id="KW-0812">Transmembrane</keyword>
<keyword evidence="1" id="KW-1133">Transmembrane helix</keyword>
<accession>A0ABD6Z519</accession>
<evidence type="ECO:0000313" key="3">
    <source>
        <dbReference type="Proteomes" id="UP000422837"/>
    </source>
</evidence>
<dbReference type="RefSeq" id="WP_010749505.1">
    <property type="nucleotide sequence ID" value="NZ_CP046123.1"/>
</dbReference>